<proteinExistence type="predicted"/>
<dbReference type="InterPro" id="IPR001810">
    <property type="entry name" value="F-box_dom"/>
</dbReference>
<gene>
    <name evidence="2" type="ORF">GCK72_011392</name>
</gene>
<accession>A0A6A5H8C7</accession>
<organism evidence="2 3">
    <name type="scientific">Caenorhabditis remanei</name>
    <name type="common">Caenorhabditis vulgaris</name>
    <dbReference type="NCBI Taxonomy" id="31234"/>
    <lineage>
        <taxon>Eukaryota</taxon>
        <taxon>Metazoa</taxon>
        <taxon>Ecdysozoa</taxon>
        <taxon>Nematoda</taxon>
        <taxon>Chromadorea</taxon>
        <taxon>Rhabditida</taxon>
        <taxon>Rhabditina</taxon>
        <taxon>Rhabditomorpha</taxon>
        <taxon>Rhabditoidea</taxon>
        <taxon>Rhabditidae</taxon>
        <taxon>Peloderinae</taxon>
        <taxon>Caenorhabditis</taxon>
    </lineage>
</organism>
<comment type="caution">
    <text evidence="2">The sequence shown here is derived from an EMBL/GenBank/DDBJ whole genome shotgun (WGS) entry which is preliminary data.</text>
</comment>
<evidence type="ECO:0000313" key="2">
    <source>
        <dbReference type="EMBL" id="KAF1763126.1"/>
    </source>
</evidence>
<evidence type="ECO:0000259" key="1">
    <source>
        <dbReference type="PROSITE" id="PS50181"/>
    </source>
</evidence>
<dbReference type="InterPro" id="IPR012885">
    <property type="entry name" value="F-box_Sdz-33"/>
</dbReference>
<dbReference type="CTD" id="78775178"/>
<dbReference type="PROSITE" id="PS50181">
    <property type="entry name" value="FBOX"/>
    <property type="match status" value="1"/>
</dbReference>
<feature type="domain" description="F-box" evidence="1">
    <location>
        <begin position="30"/>
        <end position="78"/>
    </location>
</feature>
<dbReference type="RefSeq" id="XP_053587992.1">
    <property type="nucleotide sequence ID" value="XM_053728415.1"/>
</dbReference>
<dbReference type="GeneID" id="78775178"/>
<dbReference type="Pfam" id="PF07735">
    <property type="entry name" value="FBA_2"/>
    <property type="match status" value="1"/>
</dbReference>
<dbReference type="Pfam" id="PF00646">
    <property type="entry name" value="F-box"/>
    <property type="match status" value="1"/>
</dbReference>
<reference evidence="2 3" key="1">
    <citation type="submission" date="2019-12" db="EMBL/GenBank/DDBJ databases">
        <title>Chromosome-level assembly of the Caenorhabditis remanei genome.</title>
        <authorList>
            <person name="Teterina A.A."/>
            <person name="Willis J.H."/>
            <person name="Phillips P.C."/>
        </authorList>
    </citation>
    <scope>NUCLEOTIDE SEQUENCE [LARGE SCALE GENOMIC DNA]</scope>
    <source>
        <strain evidence="2 3">PX506</strain>
        <tissue evidence="2">Whole organism</tissue>
    </source>
</reference>
<dbReference type="PANTHER" id="PTHR21503:SF52">
    <property type="entry name" value="F-BOX DOMAIN-CONTAINING PROTEIN"/>
    <property type="match status" value="1"/>
</dbReference>
<dbReference type="AlphaFoldDB" id="A0A6A5H8C7"/>
<dbReference type="KEGG" id="crq:GCK72_011392"/>
<protein>
    <recommendedName>
        <fullName evidence="1">F-box domain-containing protein</fullName>
    </recommendedName>
</protein>
<dbReference type="EMBL" id="WUAV01000003">
    <property type="protein sequence ID" value="KAF1763126.1"/>
    <property type="molecule type" value="Genomic_DNA"/>
</dbReference>
<dbReference type="PANTHER" id="PTHR21503">
    <property type="entry name" value="F-BOX-CONTAINING HYPOTHETICAL PROTEIN C.ELEGANS"/>
    <property type="match status" value="1"/>
</dbReference>
<name>A0A6A5H8C7_CAERE</name>
<dbReference type="Proteomes" id="UP000483820">
    <property type="component" value="Chromosome III"/>
</dbReference>
<sequence>MVQLSKLLNVALRKVLQLCNRIGQHKSHNAFKLLYLPSVALRNVLQCMNPHELFELSQCSRKTRFIIPLAGSKNFKLKIDLSFGIVSVNGEEFVVNENRSKYQYIIKGKREFMGKTVKISDEVTKNYVPLRKREMISFWDDRAIGLENVTLHLANLFNCTIDAMIFQCEIPAEVYIDLIISRQSEIKKLDIGPDSLSVEKISKIFDNLKVTDSLTLWQNASTVQSLSFSAKSVEIGDSYWITSVHLASMKNCVVIELRDSSLTNLDMTSFLNDWNSGHYPNLRYLYVRSKNLSEDFTVFGLPSLRNYVDLRLVTAQVLDQYIMIFGTVDVHRDNRVVANIVLNRSRTLELLVL</sequence>
<evidence type="ECO:0000313" key="3">
    <source>
        <dbReference type="Proteomes" id="UP000483820"/>
    </source>
</evidence>